<keyword evidence="3" id="KW-1185">Reference proteome</keyword>
<accession>A0A428U5B0</accession>
<feature type="domain" description="DUF6546" evidence="1">
    <location>
        <begin position="309"/>
        <end position="480"/>
    </location>
</feature>
<name>A0A428U5B0_9HYPO</name>
<proteinExistence type="predicted"/>
<evidence type="ECO:0000313" key="2">
    <source>
        <dbReference type="EMBL" id="RSM09513.1"/>
    </source>
</evidence>
<dbReference type="AlphaFoldDB" id="A0A428U5B0"/>
<dbReference type="Pfam" id="PF20183">
    <property type="entry name" value="DUF6546"/>
    <property type="match status" value="1"/>
</dbReference>
<dbReference type="STRING" id="1325735.A0A428U5B0"/>
<evidence type="ECO:0000259" key="1">
    <source>
        <dbReference type="Pfam" id="PF20183"/>
    </source>
</evidence>
<reference evidence="2 3" key="1">
    <citation type="submission" date="2017-06" db="EMBL/GenBank/DDBJ databases">
        <title>Comparative genomic analysis of Ambrosia Fusariam Clade fungi.</title>
        <authorList>
            <person name="Stajich J.E."/>
            <person name="Carrillo J."/>
            <person name="Kijimoto T."/>
            <person name="Eskalen A."/>
            <person name="O'Donnell K."/>
            <person name="Kasson M."/>
        </authorList>
    </citation>
    <scope>NUCLEOTIDE SEQUENCE [LARGE SCALE GENOMIC DNA]</scope>
    <source>
        <strain evidence="2 3">NRRL62579</strain>
    </source>
</reference>
<gene>
    <name evidence="2" type="ORF">CEP52_004039</name>
</gene>
<evidence type="ECO:0000313" key="3">
    <source>
        <dbReference type="Proteomes" id="UP000287144"/>
    </source>
</evidence>
<organism evidence="2 3">
    <name type="scientific">Fusarium oligoseptatum</name>
    <dbReference type="NCBI Taxonomy" id="2604345"/>
    <lineage>
        <taxon>Eukaryota</taxon>
        <taxon>Fungi</taxon>
        <taxon>Dikarya</taxon>
        <taxon>Ascomycota</taxon>
        <taxon>Pezizomycotina</taxon>
        <taxon>Sordariomycetes</taxon>
        <taxon>Hypocreomycetidae</taxon>
        <taxon>Hypocreales</taxon>
        <taxon>Nectriaceae</taxon>
        <taxon>Fusarium</taxon>
        <taxon>Fusarium solani species complex</taxon>
    </lineage>
</organism>
<comment type="caution">
    <text evidence="2">The sequence shown here is derived from an EMBL/GenBank/DDBJ whole genome shotgun (WGS) entry which is preliminary data.</text>
</comment>
<sequence length="497" mass="57059">MSSSTTRRSRPFWNSLPPEIRLLILRCIVLNLKSKQPVRASSLATVSREWQSFFEGETFRRIALASPDLPAFSKAVRGKNAIRLSYIRNLYLRITLAEYTKRIYDKPESATNIKENNRSFTSDMTVLLNSLSSWEGTCGGLTLEINAHSPSDQIFHRSEGEVHDDYPIRFEEDLEDWPSFLEYLRGKKAARVTSIAVPLRERRAAARRLRGTPLELLPQRRKGGTAGSANNLPSVPIVKGLVLRRSFFRGIAPESIATLLRERFVALESFLFAKMDRADDLQTCLMPTLPPSVKRFSFEQGWRWDSCKYSSAPKKFRGLARLMATSCHRFTEFSPPLAFDCFEFLWQLAHSEKNQESQLQHLTLKTHYLRPRARQDIMADLLVIAARAAMKMPQIRILEIWNSGHGFGFLFRYTQDNHRATITWRVVESQFILMPKVVKAWTKVASRRPLAIERIPFTEADGDGTSFNHTSIHRHLALRRLAFDSITEAQMTARNIL</sequence>
<dbReference type="Proteomes" id="UP000287144">
    <property type="component" value="Unassembled WGS sequence"/>
</dbReference>
<dbReference type="EMBL" id="NKCK01000028">
    <property type="protein sequence ID" value="RSM09513.1"/>
    <property type="molecule type" value="Genomic_DNA"/>
</dbReference>
<dbReference type="InterPro" id="IPR046676">
    <property type="entry name" value="DUF6546"/>
</dbReference>
<protein>
    <recommendedName>
        <fullName evidence="1">DUF6546 domain-containing protein</fullName>
    </recommendedName>
</protein>